<dbReference type="PROSITE" id="PS50005">
    <property type="entry name" value="TPR"/>
    <property type="match status" value="1"/>
</dbReference>
<keyword evidence="1" id="KW-0802">TPR repeat</keyword>
<evidence type="ECO:0000313" key="3">
    <source>
        <dbReference type="Proteomes" id="UP000800093"/>
    </source>
</evidence>
<dbReference type="EMBL" id="ML986645">
    <property type="protein sequence ID" value="KAF2262017.1"/>
    <property type="molecule type" value="Genomic_DNA"/>
</dbReference>
<comment type="caution">
    <text evidence="2">The sequence shown here is derived from an EMBL/GenBank/DDBJ whole genome shotgun (WGS) entry which is preliminary data.</text>
</comment>
<evidence type="ECO:0000256" key="1">
    <source>
        <dbReference type="PROSITE-ProRule" id="PRU00339"/>
    </source>
</evidence>
<proteinExistence type="predicted"/>
<accession>A0A9P4N158</accession>
<evidence type="ECO:0000313" key="2">
    <source>
        <dbReference type="EMBL" id="KAF2262017.1"/>
    </source>
</evidence>
<dbReference type="InterPro" id="IPR019734">
    <property type="entry name" value="TPR_rpt"/>
</dbReference>
<dbReference type="Gene3D" id="1.25.40.10">
    <property type="entry name" value="Tetratricopeptide repeat domain"/>
    <property type="match status" value="1"/>
</dbReference>
<dbReference type="PANTHER" id="PTHR46082">
    <property type="entry name" value="ATP/GTP-BINDING PROTEIN-RELATED"/>
    <property type="match status" value="1"/>
</dbReference>
<name>A0A9P4N158_9PLEO</name>
<organism evidence="2 3">
    <name type="scientific">Lojkania enalia</name>
    <dbReference type="NCBI Taxonomy" id="147567"/>
    <lineage>
        <taxon>Eukaryota</taxon>
        <taxon>Fungi</taxon>
        <taxon>Dikarya</taxon>
        <taxon>Ascomycota</taxon>
        <taxon>Pezizomycotina</taxon>
        <taxon>Dothideomycetes</taxon>
        <taxon>Pleosporomycetidae</taxon>
        <taxon>Pleosporales</taxon>
        <taxon>Pleosporales incertae sedis</taxon>
        <taxon>Lojkania</taxon>
    </lineage>
</organism>
<dbReference type="SUPFAM" id="SSF48452">
    <property type="entry name" value="TPR-like"/>
    <property type="match status" value="1"/>
</dbReference>
<dbReference type="Proteomes" id="UP000800093">
    <property type="component" value="Unassembled WGS sequence"/>
</dbReference>
<dbReference type="Pfam" id="PF13374">
    <property type="entry name" value="TPR_10"/>
    <property type="match status" value="1"/>
</dbReference>
<reference evidence="3" key="1">
    <citation type="journal article" date="2020" name="Stud. Mycol.">
        <title>101 Dothideomycetes genomes: A test case for predicting lifestyles and emergence of pathogens.</title>
        <authorList>
            <person name="Haridas S."/>
            <person name="Albert R."/>
            <person name="Binder M."/>
            <person name="Bloem J."/>
            <person name="LaButti K."/>
            <person name="Salamov A."/>
            <person name="Andreopoulos B."/>
            <person name="Baker S."/>
            <person name="Barry K."/>
            <person name="Bills G."/>
            <person name="Bluhm B."/>
            <person name="Cannon C."/>
            <person name="Castanera R."/>
            <person name="Culley D."/>
            <person name="Daum C."/>
            <person name="Ezra D."/>
            <person name="Gonzalez J."/>
            <person name="Henrissat B."/>
            <person name="Kuo A."/>
            <person name="Liang C."/>
            <person name="Lipzen A."/>
            <person name="Lutzoni F."/>
            <person name="Magnuson J."/>
            <person name="Mondo S."/>
            <person name="Nolan M."/>
            <person name="Ohm R."/>
            <person name="Pangilinan J."/>
            <person name="Park H.-J."/>
            <person name="Ramirez L."/>
            <person name="Alfaro M."/>
            <person name="Sun H."/>
            <person name="Tritt A."/>
            <person name="Yoshinaga Y."/>
            <person name="Zwiers L.-H."/>
            <person name="Turgeon B."/>
            <person name="Goodwin S."/>
            <person name="Spatafora J."/>
            <person name="Crous P."/>
            <person name="Grigoriev I."/>
        </authorList>
    </citation>
    <scope>NUCLEOTIDE SEQUENCE [LARGE SCALE GENOMIC DNA]</scope>
    <source>
        <strain evidence="3">CBS 304.66</strain>
    </source>
</reference>
<dbReference type="InterPro" id="IPR053137">
    <property type="entry name" value="NLR-like"/>
</dbReference>
<dbReference type="Pfam" id="PF13181">
    <property type="entry name" value="TPR_8"/>
    <property type="match status" value="1"/>
</dbReference>
<feature type="non-terminal residue" evidence="2">
    <location>
        <position position="1"/>
    </location>
</feature>
<dbReference type="PANTHER" id="PTHR46082:SF6">
    <property type="entry name" value="AAA+ ATPASE DOMAIN-CONTAINING PROTEIN-RELATED"/>
    <property type="match status" value="1"/>
</dbReference>
<keyword evidence="3" id="KW-1185">Reference proteome</keyword>
<dbReference type="InterPro" id="IPR011990">
    <property type="entry name" value="TPR-like_helical_dom_sf"/>
</dbReference>
<sequence>GPEHTSTLGTVNNLGSLYADLGRLDEAEKMYQHALRGYKKAISPENMPTFIPALNTIWGLASLFENQNRVEDAKAFYSQAISGYEKVFRSDHLICQALRNRLAALDKERGEIKNTVSRQNRKADRGYQAKARLRCCGLLRI</sequence>
<feature type="repeat" description="TPR" evidence="1">
    <location>
        <begin position="8"/>
        <end position="41"/>
    </location>
</feature>
<dbReference type="AlphaFoldDB" id="A0A9P4N158"/>
<gene>
    <name evidence="2" type="ORF">CC78DRAFT_535080</name>
</gene>
<protein>
    <submittedName>
        <fullName evidence="2">Uncharacterized protein</fullName>
    </submittedName>
</protein>
<dbReference type="OrthoDB" id="626167at2759"/>